<evidence type="ECO:0000313" key="3">
    <source>
        <dbReference type="EMBL" id="KAF4580890.1"/>
    </source>
</evidence>
<gene>
    <name evidence="3" type="ORF">GQ602_007027</name>
</gene>
<dbReference type="EMBL" id="JAACLJ010000009">
    <property type="protein sequence ID" value="KAF4580890.1"/>
    <property type="molecule type" value="Genomic_DNA"/>
</dbReference>
<evidence type="ECO:0000313" key="4">
    <source>
        <dbReference type="Proteomes" id="UP000562929"/>
    </source>
</evidence>
<keyword evidence="4" id="KW-1185">Reference proteome</keyword>
<dbReference type="Proteomes" id="UP000562929">
    <property type="component" value="Unassembled WGS sequence"/>
</dbReference>
<feature type="chain" id="PRO_5034286179" evidence="2">
    <location>
        <begin position="20"/>
        <end position="82"/>
    </location>
</feature>
<feature type="region of interest" description="Disordered" evidence="1">
    <location>
        <begin position="28"/>
        <end position="55"/>
    </location>
</feature>
<dbReference type="AlphaFoldDB" id="A0A8H4Q0K8"/>
<reference evidence="3 4" key="1">
    <citation type="journal article" date="2020" name="G3 (Bethesda)">
        <title>Genetic Underpinnings of Host Manipulation by Ophiocordyceps as Revealed by Comparative Transcriptomics.</title>
        <authorList>
            <person name="Will I."/>
            <person name="Das B."/>
            <person name="Trinh T."/>
            <person name="Brachmann A."/>
            <person name="Ohm R.A."/>
            <person name="de Bekker C."/>
        </authorList>
    </citation>
    <scope>NUCLEOTIDE SEQUENCE [LARGE SCALE GENOMIC DNA]</scope>
    <source>
        <strain evidence="3 4">EC05</strain>
    </source>
</reference>
<evidence type="ECO:0000256" key="2">
    <source>
        <dbReference type="SAM" id="SignalP"/>
    </source>
</evidence>
<comment type="caution">
    <text evidence="3">The sequence shown here is derived from an EMBL/GenBank/DDBJ whole genome shotgun (WGS) entry which is preliminary data.</text>
</comment>
<feature type="compositionally biased region" description="Basic and acidic residues" evidence="1">
    <location>
        <begin position="29"/>
        <end position="48"/>
    </location>
</feature>
<sequence>MKTSFVAIVVAFLSSGVLAMPAQAAADVANRDDKPHNKNNDQLKEKSGDGGVAGAVSSLTKGISNVLGGESGSASKADSLDN</sequence>
<organism evidence="3 4">
    <name type="scientific">Ophiocordyceps camponoti-floridani</name>
    <dbReference type="NCBI Taxonomy" id="2030778"/>
    <lineage>
        <taxon>Eukaryota</taxon>
        <taxon>Fungi</taxon>
        <taxon>Dikarya</taxon>
        <taxon>Ascomycota</taxon>
        <taxon>Pezizomycotina</taxon>
        <taxon>Sordariomycetes</taxon>
        <taxon>Hypocreomycetidae</taxon>
        <taxon>Hypocreales</taxon>
        <taxon>Ophiocordycipitaceae</taxon>
        <taxon>Ophiocordyceps</taxon>
    </lineage>
</organism>
<dbReference type="OrthoDB" id="10509948at2759"/>
<proteinExistence type="predicted"/>
<feature type="signal peptide" evidence="2">
    <location>
        <begin position="1"/>
        <end position="19"/>
    </location>
</feature>
<accession>A0A8H4Q0K8</accession>
<protein>
    <submittedName>
        <fullName evidence="3">Uncharacterized protein</fullName>
    </submittedName>
</protein>
<keyword evidence="2" id="KW-0732">Signal</keyword>
<name>A0A8H4Q0K8_9HYPO</name>
<evidence type="ECO:0000256" key="1">
    <source>
        <dbReference type="SAM" id="MobiDB-lite"/>
    </source>
</evidence>